<protein>
    <submittedName>
        <fullName evidence="3">Amidohydrolase family protein</fullName>
    </submittedName>
</protein>
<dbReference type="RefSeq" id="WP_010683016.1">
    <property type="nucleotide sequence ID" value="NZ_CP043538.1"/>
</dbReference>
<evidence type="ECO:0000313" key="3">
    <source>
        <dbReference type="EMBL" id="QGY02454.1"/>
    </source>
</evidence>
<evidence type="ECO:0000313" key="4">
    <source>
        <dbReference type="Proteomes" id="UP000012488"/>
    </source>
</evidence>
<dbReference type="InterPro" id="IPR006311">
    <property type="entry name" value="TAT_signal"/>
</dbReference>
<evidence type="ECO:0000256" key="1">
    <source>
        <dbReference type="SAM" id="SignalP"/>
    </source>
</evidence>
<dbReference type="Proteomes" id="UP000012488">
    <property type="component" value="Chromosome"/>
</dbReference>
<dbReference type="Gene3D" id="3.20.20.140">
    <property type="entry name" value="Metal-dependent hydrolases"/>
    <property type="match status" value="1"/>
</dbReference>
<dbReference type="PANTHER" id="PTHR35563">
    <property type="entry name" value="BARREL METAL-DEPENDENT HYDROLASE, PUTATIVE (AFU_ORTHOLOGUE AFUA_1G16240)-RELATED"/>
    <property type="match status" value="1"/>
</dbReference>
<dbReference type="AlphaFoldDB" id="A0A6B9FMP8"/>
<dbReference type="PANTHER" id="PTHR35563:SF2">
    <property type="entry name" value="BARREL METAL-DEPENDENT HYDROLASE, PUTATIVE (AFU_ORTHOLOGUE AFUA_1G16240)-RELATED"/>
    <property type="match status" value="1"/>
</dbReference>
<organism evidence="3 4">
    <name type="scientific">Methylobacterium mesophilicum SR1.6/6</name>
    <dbReference type="NCBI Taxonomy" id="908290"/>
    <lineage>
        <taxon>Bacteria</taxon>
        <taxon>Pseudomonadati</taxon>
        <taxon>Pseudomonadota</taxon>
        <taxon>Alphaproteobacteria</taxon>
        <taxon>Hyphomicrobiales</taxon>
        <taxon>Methylobacteriaceae</taxon>
        <taxon>Methylobacterium</taxon>
    </lineage>
</organism>
<dbReference type="InterPro" id="IPR032466">
    <property type="entry name" value="Metal_Hydrolase"/>
</dbReference>
<evidence type="ECO:0000259" key="2">
    <source>
        <dbReference type="Pfam" id="PF04909"/>
    </source>
</evidence>
<feature type="domain" description="Amidohydrolase-related" evidence="2">
    <location>
        <begin position="55"/>
        <end position="319"/>
    </location>
</feature>
<dbReference type="SUPFAM" id="SSF51556">
    <property type="entry name" value="Metallo-dependent hydrolases"/>
    <property type="match status" value="1"/>
</dbReference>
<feature type="chain" id="PRO_5025487901" evidence="1">
    <location>
        <begin position="34"/>
        <end position="320"/>
    </location>
</feature>
<dbReference type="EMBL" id="CP043538">
    <property type="protein sequence ID" value="QGY02454.1"/>
    <property type="molecule type" value="Genomic_DNA"/>
</dbReference>
<keyword evidence="3" id="KW-0378">Hydrolase</keyword>
<name>A0A6B9FMP8_9HYPH</name>
<dbReference type="PROSITE" id="PS51318">
    <property type="entry name" value="TAT"/>
    <property type="match status" value="1"/>
</dbReference>
<accession>A0A6B9FMP8</accession>
<reference evidence="3 4" key="1">
    <citation type="journal article" date="2012" name="Genet. Mol. Biol.">
        <title>Analysis of 16S rRNA and mxaF genes revealing insights into Methylobacterium niche-specific plant association.</title>
        <authorList>
            <person name="Dourado M.N."/>
            <person name="Andreote F.D."/>
            <person name="Dini-Andreote F."/>
            <person name="Conti R."/>
            <person name="Araujo J.M."/>
            <person name="Araujo W.L."/>
        </authorList>
    </citation>
    <scope>NUCLEOTIDE SEQUENCE [LARGE SCALE GENOMIC DNA]</scope>
    <source>
        <strain evidence="3 4">SR1.6/6</strain>
    </source>
</reference>
<dbReference type="OrthoDB" id="9787654at2"/>
<sequence>MRGLTRSRRTILKGGATLALAAAAGLRHRPAGAAEDFPFSSGTEAPTTAVPPNACDCHIHILSTRFPASPHWKGQPVLDSDVAAYRRLQARLGTSRVVVVTPSTYGTDNRATLDGVAQFGRSARAVVVVDLDIAEAELRAMAAQGAVGIRVNFGTPQSWGPTTAERLEAMARKVEPLGWHVQIYATGDQIALLEPVLRRLPTPLVIDHLARLPPDRGVDHPAYAVVRGLLDGGRTWMKLSGAYLNTASGPPAYADATAVAKSFAAAAPERMVWGSDWPHRGEKHMPDDARLLDILTAWVPDDRARARVLVDNPAELYGFA</sequence>
<dbReference type="InterPro" id="IPR006680">
    <property type="entry name" value="Amidohydro-rel"/>
</dbReference>
<dbReference type="KEGG" id="mmes:MMSR116_11655"/>
<feature type="signal peptide" evidence="1">
    <location>
        <begin position="1"/>
        <end position="33"/>
    </location>
</feature>
<keyword evidence="1" id="KW-0732">Signal</keyword>
<proteinExistence type="predicted"/>
<dbReference type="GO" id="GO:0016787">
    <property type="term" value="F:hydrolase activity"/>
    <property type="evidence" value="ECO:0007669"/>
    <property type="project" value="UniProtKB-KW"/>
</dbReference>
<dbReference type="InterPro" id="IPR052358">
    <property type="entry name" value="Aro_Compnd_Degr_Hydrolases"/>
</dbReference>
<dbReference type="Pfam" id="PF04909">
    <property type="entry name" value="Amidohydro_2"/>
    <property type="match status" value="1"/>
</dbReference>
<reference evidence="3 4" key="2">
    <citation type="journal article" date="2013" name="Genome Announc.">
        <title>Draft Genome Sequence of Methylobacterium mesophilicum Strain SR1.6/6, Isolated from Citrus sinensis.</title>
        <authorList>
            <person name="Marinho Almeida D."/>
            <person name="Dini-Andreote F."/>
            <person name="Camargo Neves A.A."/>
            <person name="Juca Ramos R.T."/>
            <person name="Andreote F.D."/>
            <person name="Carneiro A.R."/>
            <person name="Oliveira de Souza Lima A."/>
            <person name="Caracciolo Gomes de Sa P.H."/>
            <person name="Ribeiro Barbosa M.S."/>
            <person name="Araujo W.L."/>
            <person name="Silva A."/>
        </authorList>
    </citation>
    <scope>NUCLEOTIDE SEQUENCE [LARGE SCALE GENOMIC DNA]</scope>
    <source>
        <strain evidence="3 4">SR1.6/6</strain>
    </source>
</reference>
<gene>
    <name evidence="3" type="ORF">MMSR116_11655</name>
</gene>